<dbReference type="Proteomes" id="UP000193564">
    <property type="component" value="Unassembled WGS sequence"/>
</dbReference>
<organism evidence="3 4">
    <name type="scientific">Mycolicibacterium doricum</name>
    <dbReference type="NCBI Taxonomy" id="126673"/>
    <lineage>
        <taxon>Bacteria</taxon>
        <taxon>Bacillati</taxon>
        <taxon>Actinomycetota</taxon>
        <taxon>Actinomycetes</taxon>
        <taxon>Mycobacteriales</taxon>
        <taxon>Mycobacteriaceae</taxon>
        <taxon>Mycolicibacterium</taxon>
    </lineage>
</organism>
<dbReference type="AlphaFoldDB" id="A0A1X1SZX0"/>
<reference evidence="2" key="3">
    <citation type="submission" date="2020-02" db="EMBL/GenBank/DDBJ databases">
        <authorList>
            <person name="Matsumoto Y."/>
            <person name="Motooka D."/>
            <person name="Nakamura S."/>
        </authorList>
    </citation>
    <scope>NUCLEOTIDE SEQUENCE</scope>
    <source>
        <strain evidence="2">JCM 12405</strain>
    </source>
</reference>
<reference evidence="2 5" key="2">
    <citation type="journal article" date="2019" name="Emerg. Microbes Infect.">
        <title>Comprehensive subspecies identification of 175 nontuberculous mycobacteria species based on 7547 genomic profiles.</title>
        <authorList>
            <person name="Matsumoto Y."/>
            <person name="Kinjo T."/>
            <person name="Motooka D."/>
            <person name="Nabeya D."/>
            <person name="Jung N."/>
            <person name="Uechi K."/>
            <person name="Horii T."/>
            <person name="Iida T."/>
            <person name="Fujita J."/>
            <person name="Nakamura S."/>
        </authorList>
    </citation>
    <scope>NUCLEOTIDE SEQUENCE [LARGE SCALE GENOMIC DNA]</scope>
    <source>
        <strain evidence="2 5">JCM 12405</strain>
    </source>
</reference>
<evidence type="ECO:0000256" key="1">
    <source>
        <dbReference type="SAM" id="Phobius"/>
    </source>
</evidence>
<reference evidence="3 4" key="1">
    <citation type="submission" date="2016-01" db="EMBL/GenBank/DDBJ databases">
        <title>The new phylogeny of the genus Mycobacterium.</title>
        <authorList>
            <person name="Tarcisio F."/>
            <person name="Conor M."/>
            <person name="Antonella G."/>
            <person name="Elisabetta G."/>
            <person name="Giulia F.S."/>
            <person name="Sara T."/>
            <person name="Anna F."/>
            <person name="Clotilde B."/>
            <person name="Roberto B."/>
            <person name="Veronica D.S."/>
            <person name="Fabio R."/>
            <person name="Monica P."/>
            <person name="Olivier J."/>
            <person name="Enrico T."/>
            <person name="Nicola S."/>
        </authorList>
    </citation>
    <scope>NUCLEOTIDE SEQUENCE [LARGE SCALE GENOMIC DNA]</scope>
    <source>
        <strain evidence="3 4">DSM 44339</strain>
    </source>
</reference>
<evidence type="ECO:0000313" key="4">
    <source>
        <dbReference type="Proteomes" id="UP000193564"/>
    </source>
</evidence>
<sequence length="235" mass="24503">MTLNPPAAEGSPACPEDHRTTTGFCPVCGAALDVRADVSPQPAGRRRRYHSVGRPGVVLATIVAVAVAVAVLIFAVDATRTRDVVMPSEQAAVRQWWVTAQPAVTDLQDALYDSESSLRRMNASALASACQRMHDGAAVGIPAQLPSPDPDLSAKLSAATEDAHSAAHMCLAVVAESPHNYQGEFTANLDQAEKQMRAAMALVNRILTAQTPLGEATGQAGDPILGAQASNFSPG</sequence>
<dbReference type="KEGG" id="mdr:MDOR_07000"/>
<proteinExistence type="predicted"/>
<evidence type="ECO:0000313" key="5">
    <source>
        <dbReference type="Proteomes" id="UP000467201"/>
    </source>
</evidence>
<keyword evidence="1" id="KW-0812">Transmembrane</keyword>
<accession>A0A1X1SZX0</accession>
<dbReference type="EMBL" id="LQOS01000049">
    <property type="protein sequence ID" value="ORV37380.1"/>
    <property type="molecule type" value="Genomic_DNA"/>
</dbReference>
<name>A0A1X1SZX0_9MYCO</name>
<dbReference type="STRING" id="126673.AWC01_16170"/>
<dbReference type="Proteomes" id="UP000467201">
    <property type="component" value="Chromosome"/>
</dbReference>
<keyword evidence="1" id="KW-1133">Transmembrane helix</keyword>
<gene>
    <name evidence="3" type="ORF">AWC01_16170</name>
    <name evidence="2" type="ORF">MDOR_07000</name>
</gene>
<evidence type="ECO:0000313" key="2">
    <source>
        <dbReference type="EMBL" id="BBZ06531.1"/>
    </source>
</evidence>
<feature type="transmembrane region" description="Helical" evidence="1">
    <location>
        <begin position="56"/>
        <end position="76"/>
    </location>
</feature>
<protein>
    <submittedName>
        <fullName evidence="3">Uncharacterized protein</fullName>
    </submittedName>
</protein>
<keyword evidence="1" id="KW-0472">Membrane</keyword>
<dbReference type="EMBL" id="AP022605">
    <property type="protein sequence ID" value="BBZ06531.1"/>
    <property type="molecule type" value="Genomic_DNA"/>
</dbReference>
<evidence type="ECO:0000313" key="3">
    <source>
        <dbReference type="EMBL" id="ORV37380.1"/>
    </source>
</evidence>
<keyword evidence="4" id="KW-1185">Reference proteome</keyword>